<evidence type="ECO:0000259" key="3">
    <source>
        <dbReference type="PROSITE" id="PS51207"/>
    </source>
</evidence>
<feature type="domain" description="PXA" evidence="3">
    <location>
        <begin position="32"/>
        <end position="207"/>
    </location>
</feature>
<protein>
    <submittedName>
        <fullName evidence="4">PXA domain-containing protein</fullName>
    </submittedName>
</protein>
<evidence type="ECO:0000313" key="4">
    <source>
        <dbReference type="EMBL" id="TFL06438.1"/>
    </source>
</evidence>
<evidence type="ECO:0000256" key="2">
    <source>
        <dbReference type="SAM" id="Phobius"/>
    </source>
</evidence>
<dbReference type="GO" id="GO:0035091">
    <property type="term" value="F:phosphatidylinositol binding"/>
    <property type="evidence" value="ECO:0007669"/>
    <property type="project" value="TreeGrafter"/>
</dbReference>
<keyword evidence="2" id="KW-0472">Membrane</keyword>
<dbReference type="PROSITE" id="PS51207">
    <property type="entry name" value="PXA"/>
    <property type="match status" value="1"/>
</dbReference>
<feature type="compositionally biased region" description="Low complexity" evidence="1">
    <location>
        <begin position="305"/>
        <end position="318"/>
    </location>
</feature>
<organism evidence="4 5">
    <name type="scientific">Pterulicium gracile</name>
    <dbReference type="NCBI Taxonomy" id="1884261"/>
    <lineage>
        <taxon>Eukaryota</taxon>
        <taxon>Fungi</taxon>
        <taxon>Dikarya</taxon>
        <taxon>Basidiomycota</taxon>
        <taxon>Agaricomycotina</taxon>
        <taxon>Agaricomycetes</taxon>
        <taxon>Agaricomycetidae</taxon>
        <taxon>Agaricales</taxon>
        <taxon>Pleurotineae</taxon>
        <taxon>Pterulaceae</taxon>
        <taxon>Pterulicium</taxon>
    </lineage>
</organism>
<feature type="region of interest" description="Disordered" evidence="1">
    <location>
        <begin position="276"/>
        <end position="318"/>
    </location>
</feature>
<feature type="region of interest" description="Disordered" evidence="1">
    <location>
        <begin position="210"/>
        <end position="230"/>
    </location>
</feature>
<name>A0A5C3QYM6_9AGAR</name>
<dbReference type="EMBL" id="ML178815">
    <property type="protein sequence ID" value="TFL06438.1"/>
    <property type="molecule type" value="Genomic_DNA"/>
</dbReference>
<dbReference type="OrthoDB" id="5582218at2759"/>
<sequence>MSSARHSTLAQRLLFHPSSTPSPPALLASTANPELNGELYDFIALALRAYVNPWWTKITRHDKQFLPHITVILTHVFRQLEPRLADADLPLLLFNDLPILLTQHFRDYRNAAAKVSTSYANGGAIQLPSLFHQLQPHMAVTPDGTLSDEYFRQIFDHILKLSMPEEDSCPETQRTIIREVLLKVLLRDVIPKLSQPWFITKIILDNLPQPAGPKADPSLEDTPTRASRSSQSNMFSFHTIIVFFLSAIQSVSGFALALIHASKRARQTISEVNLSPPLRIPSRPLPNTTSAPPLHTLPPSPPLSPTSSKTSSASSSRLSRAAAAISPDTVHHEQESDDAYDYDFIKPSLVMISEIFTTEDRLAASTLIHLSSGISAAFSPFLNRLLPYLLVSARSSQTVTGIVRAAKRTLFPNGYPAPAPPDPTPEEQAAMRARLLSYQPTGAGSLLSPLLLGADPETTLANGIEPLSSQACNIHLIVLILDRIISLLFPELCN</sequence>
<accession>A0A5C3QYM6</accession>
<dbReference type="PANTHER" id="PTHR22775">
    <property type="entry name" value="SORTING NEXIN"/>
    <property type="match status" value="1"/>
</dbReference>
<feature type="transmembrane region" description="Helical" evidence="2">
    <location>
        <begin position="235"/>
        <end position="259"/>
    </location>
</feature>
<dbReference type="AlphaFoldDB" id="A0A5C3QYM6"/>
<dbReference type="Pfam" id="PF02194">
    <property type="entry name" value="PXA"/>
    <property type="match status" value="1"/>
</dbReference>
<dbReference type="STRING" id="1884261.A0A5C3QYM6"/>
<gene>
    <name evidence="4" type="ORF">BDV98DRAFT_600487</name>
</gene>
<evidence type="ECO:0000313" key="5">
    <source>
        <dbReference type="Proteomes" id="UP000305067"/>
    </source>
</evidence>
<proteinExistence type="predicted"/>
<reference evidence="4 5" key="1">
    <citation type="journal article" date="2019" name="Nat. Ecol. Evol.">
        <title>Megaphylogeny resolves global patterns of mushroom evolution.</title>
        <authorList>
            <person name="Varga T."/>
            <person name="Krizsan K."/>
            <person name="Foldi C."/>
            <person name="Dima B."/>
            <person name="Sanchez-Garcia M."/>
            <person name="Sanchez-Ramirez S."/>
            <person name="Szollosi G.J."/>
            <person name="Szarkandi J.G."/>
            <person name="Papp V."/>
            <person name="Albert L."/>
            <person name="Andreopoulos W."/>
            <person name="Angelini C."/>
            <person name="Antonin V."/>
            <person name="Barry K.W."/>
            <person name="Bougher N.L."/>
            <person name="Buchanan P."/>
            <person name="Buyck B."/>
            <person name="Bense V."/>
            <person name="Catcheside P."/>
            <person name="Chovatia M."/>
            <person name="Cooper J."/>
            <person name="Damon W."/>
            <person name="Desjardin D."/>
            <person name="Finy P."/>
            <person name="Geml J."/>
            <person name="Haridas S."/>
            <person name="Hughes K."/>
            <person name="Justo A."/>
            <person name="Karasinski D."/>
            <person name="Kautmanova I."/>
            <person name="Kiss B."/>
            <person name="Kocsube S."/>
            <person name="Kotiranta H."/>
            <person name="LaButti K.M."/>
            <person name="Lechner B.E."/>
            <person name="Liimatainen K."/>
            <person name="Lipzen A."/>
            <person name="Lukacs Z."/>
            <person name="Mihaltcheva S."/>
            <person name="Morgado L.N."/>
            <person name="Niskanen T."/>
            <person name="Noordeloos M.E."/>
            <person name="Ohm R.A."/>
            <person name="Ortiz-Santana B."/>
            <person name="Ovrebo C."/>
            <person name="Racz N."/>
            <person name="Riley R."/>
            <person name="Savchenko A."/>
            <person name="Shiryaev A."/>
            <person name="Soop K."/>
            <person name="Spirin V."/>
            <person name="Szebenyi C."/>
            <person name="Tomsovsky M."/>
            <person name="Tulloss R.E."/>
            <person name="Uehling J."/>
            <person name="Grigoriev I.V."/>
            <person name="Vagvolgyi C."/>
            <person name="Papp T."/>
            <person name="Martin F.M."/>
            <person name="Miettinen O."/>
            <person name="Hibbett D.S."/>
            <person name="Nagy L.G."/>
        </authorList>
    </citation>
    <scope>NUCLEOTIDE SEQUENCE [LARGE SCALE GENOMIC DNA]</scope>
    <source>
        <strain evidence="4 5">CBS 309.79</strain>
    </source>
</reference>
<dbReference type="SMART" id="SM00313">
    <property type="entry name" value="PXA"/>
    <property type="match status" value="1"/>
</dbReference>
<feature type="compositionally biased region" description="Low complexity" evidence="1">
    <location>
        <begin position="276"/>
        <end position="294"/>
    </location>
</feature>
<feature type="compositionally biased region" description="Pro residues" evidence="1">
    <location>
        <begin position="295"/>
        <end position="304"/>
    </location>
</feature>
<evidence type="ECO:0000256" key="1">
    <source>
        <dbReference type="SAM" id="MobiDB-lite"/>
    </source>
</evidence>
<dbReference type="Proteomes" id="UP000305067">
    <property type="component" value="Unassembled WGS sequence"/>
</dbReference>
<keyword evidence="2" id="KW-0812">Transmembrane</keyword>
<dbReference type="InterPro" id="IPR003114">
    <property type="entry name" value="Phox_assoc"/>
</dbReference>
<keyword evidence="5" id="KW-1185">Reference proteome</keyword>
<dbReference type="PANTHER" id="PTHR22775:SF3">
    <property type="entry name" value="SORTING NEXIN-13"/>
    <property type="match status" value="1"/>
</dbReference>
<keyword evidence="2" id="KW-1133">Transmembrane helix</keyword>